<evidence type="ECO:0000259" key="9">
    <source>
        <dbReference type="PROSITE" id="PS50850"/>
    </source>
</evidence>
<feature type="transmembrane region" description="Helical" evidence="8">
    <location>
        <begin position="370"/>
        <end position="393"/>
    </location>
</feature>
<feature type="transmembrane region" description="Helical" evidence="8">
    <location>
        <begin position="309"/>
        <end position="326"/>
    </location>
</feature>
<dbReference type="InterPro" id="IPR011701">
    <property type="entry name" value="MFS"/>
</dbReference>
<dbReference type="InterPro" id="IPR020846">
    <property type="entry name" value="MFS_dom"/>
</dbReference>
<dbReference type="EMBL" id="JACSPR010000003">
    <property type="protein sequence ID" value="MBD8029842.1"/>
    <property type="molecule type" value="Genomic_DNA"/>
</dbReference>
<evidence type="ECO:0000256" key="7">
    <source>
        <dbReference type="SAM" id="MobiDB-lite"/>
    </source>
</evidence>
<feature type="transmembrane region" description="Helical" evidence="8">
    <location>
        <begin position="100"/>
        <end position="121"/>
    </location>
</feature>
<dbReference type="Gene3D" id="1.20.1250.20">
    <property type="entry name" value="MFS general substrate transporter like domains"/>
    <property type="match status" value="1"/>
</dbReference>
<feature type="transmembrane region" description="Helical" evidence="8">
    <location>
        <begin position="74"/>
        <end position="94"/>
    </location>
</feature>
<feature type="transmembrane region" description="Helical" evidence="8">
    <location>
        <begin position="159"/>
        <end position="182"/>
    </location>
</feature>
<name>A0A8I0HPI3_9CORY</name>
<feature type="transmembrane region" description="Helical" evidence="8">
    <location>
        <begin position="347"/>
        <end position="364"/>
    </location>
</feature>
<accession>A0A8I0HPI3</accession>
<dbReference type="GO" id="GO:0022857">
    <property type="term" value="F:transmembrane transporter activity"/>
    <property type="evidence" value="ECO:0007669"/>
    <property type="project" value="InterPro"/>
</dbReference>
<dbReference type="Proteomes" id="UP000650224">
    <property type="component" value="Unassembled WGS sequence"/>
</dbReference>
<dbReference type="PROSITE" id="PS50850">
    <property type="entry name" value="MFS"/>
    <property type="match status" value="1"/>
</dbReference>
<feature type="transmembrane region" description="Helical" evidence="8">
    <location>
        <begin position="47"/>
        <end position="67"/>
    </location>
</feature>
<organism evidence="10 11">
    <name type="scientific">Corynebacterium gallinarum</name>
    <dbReference type="NCBI Taxonomy" id="2762214"/>
    <lineage>
        <taxon>Bacteria</taxon>
        <taxon>Bacillati</taxon>
        <taxon>Actinomycetota</taxon>
        <taxon>Actinomycetes</taxon>
        <taxon>Mycobacteriales</taxon>
        <taxon>Corynebacteriaceae</taxon>
        <taxon>Corynebacterium</taxon>
    </lineage>
</organism>
<feature type="domain" description="Major facilitator superfamily (MFS) profile" evidence="9">
    <location>
        <begin position="5"/>
        <end position="399"/>
    </location>
</feature>
<dbReference type="SUPFAM" id="SSF103473">
    <property type="entry name" value="MFS general substrate transporter"/>
    <property type="match status" value="1"/>
</dbReference>
<evidence type="ECO:0000256" key="8">
    <source>
        <dbReference type="SAM" id="Phobius"/>
    </source>
</evidence>
<evidence type="ECO:0000256" key="1">
    <source>
        <dbReference type="ARBA" id="ARBA00004651"/>
    </source>
</evidence>
<proteinExistence type="predicted"/>
<gene>
    <name evidence="10" type="ORF">H9627_05795</name>
</gene>
<keyword evidence="5 8" id="KW-1133">Transmembrane helix</keyword>
<evidence type="ECO:0000313" key="11">
    <source>
        <dbReference type="Proteomes" id="UP000650224"/>
    </source>
</evidence>
<dbReference type="PANTHER" id="PTHR23517">
    <property type="entry name" value="RESISTANCE PROTEIN MDTM, PUTATIVE-RELATED-RELATED"/>
    <property type="match status" value="1"/>
</dbReference>
<feature type="transmembrane region" description="Helical" evidence="8">
    <location>
        <begin position="255"/>
        <end position="272"/>
    </location>
</feature>
<dbReference type="InterPro" id="IPR050171">
    <property type="entry name" value="MFS_Transporters"/>
</dbReference>
<feature type="compositionally biased region" description="Basic and acidic residues" evidence="7">
    <location>
        <begin position="206"/>
        <end position="216"/>
    </location>
</feature>
<dbReference type="RefSeq" id="WP_191733066.1">
    <property type="nucleotide sequence ID" value="NZ_JACSPR010000003.1"/>
</dbReference>
<feature type="compositionally biased region" description="Polar residues" evidence="7">
    <location>
        <begin position="195"/>
        <end position="205"/>
    </location>
</feature>
<keyword evidence="3" id="KW-1003">Cell membrane</keyword>
<feature type="transmembrane region" description="Helical" evidence="8">
    <location>
        <begin position="284"/>
        <end position="303"/>
    </location>
</feature>
<evidence type="ECO:0000256" key="3">
    <source>
        <dbReference type="ARBA" id="ARBA00022475"/>
    </source>
</evidence>
<evidence type="ECO:0000256" key="2">
    <source>
        <dbReference type="ARBA" id="ARBA00022448"/>
    </source>
</evidence>
<dbReference type="Pfam" id="PF07690">
    <property type="entry name" value="MFS_1"/>
    <property type="match status" value="1"/>
</dbReference>
<protein>
    <submittedName>
        <fullName evidence="10">MFS transporter</fullName>
    </submittedName>
</protein>
<evidence type="ECO:0000256" key="6">
    <source>
        <dbReference type="ARBA" id="ARBA00023136"/>
    </source>
</evidence>
<evidence type="ECO:0000256" key="4">
    <source>
        <dbReference type="ARBA" id="ARBA00022692"/>
    </source>
</evidence>
<dbReference type="InterPro" id="IPR036259">
    <property type="entry name" value="MFS_trans_sf"/>
</dbReference>
<dbReference type="PANTHER" id="PTHR23517:SF3">
    <property type="entry name" value="INTEGRAL MEMBRANE TRANSPORT PROTEIN"/>
    <property type="match status" value="1"/>
</dbReference>
<keyword evidence="11" id="KW-1185">Reference proteome</keyword>
<comment type="caution">
    <text evidence="10">The sequence shown here is derived from an EMBL/GenBank/DDBJ whole genome shotgun (WGS) entry which is preliminary data.</text>
</comment>
<feature type="transmembrane region" description="Helical" evidence="8">
    <location>
        <begin position="133"/>
        <end position="153"/>
    </location>
</feature>
<dbReference type="AlphaFoldDB" id="A0A8I0HPI3"/>
<keyword evidence="6 8" id="KW-0472">Membrane</keyword>
<evidence type="ECO:0000256" key="5">
    <source>
        <dbReference type="ARBA" id="ARBA00022989"/>
    </source>
</evidence>
<evidence type="ECO:0000313" key="10">
    <source>
        <dbReference type="EMBL" id="MBD8029842.1"/>
    </source>
</evidence>
<feature type="transmembrane region" description="Helical" evidence="8">
    <location>
        <begin position="221"/>
        <end position="243"/>
    </location>
</feature>
<comment type="subcellular location">
    <subcellularLocation>
        <location evidence="1">Cell membrane</location>
        <topology evidence="1">Multi-pass membrane protein</topology>
    </subcellularLocation>
</comment>
<dbReference type="GO" id="GO:0005886">
    <property type="term" value="C:plasma membrane"/>
    <property type="evidence" value="ECO:0007669"/>
    <property type="project" value="UniProtKB-SubCell"/>
</dbReference>
<keyword evidence="4 8" id="KW-0812">Transmembrane</keyword>
<sequence length="403" mass="41332">MSDRRVNRVFLGVILLLLSAGWAANHFASMIMVLREQLGISSMLLNSAFGIYALGLLPGLLGGGVLADRFGARPVVLTGAVGAAAGNLSLMFSHDGAGLLVGRFIVGLGVGLAVSAGTAWAGRLRGAHGVTSAGIALTSGFALGPIASGLLAFTLPGDLVVTVPFAVTCLFSVAAVIFATIVGDVRAPVPAPTPRLSTNPQAPHTQSRDTSRTESRSMSKALAVSLPMAIWVFSTVTTSLVILTARTSSNFDNGVLLPGMASVLSFSVGLGVQALGRRFGWGRISGIVGALLAALGFALVAYGGEVAPVWVFVLAAPILGAAYGLSLREGLLGIEAYTPPARRGTAIGIYYVFTYLGFGLPVLLDALMPVWGAVLPLLVLSALAVGSAVVRALQIRRGYLPAR</sequence>
<reference evidence="10 11" key="1">
    <citation type="submission" date="2020-08" db="EMBL/GenBank/DDBJ databases">
        <title>A Genomic Blueprint of the Chicken Gut Microbiome.</title>
        <authorList>
            <person name="Gilroy R."/>
            <person name="Ravi A."/>
            <person name="Getino M."/>
            <person name="Pursley I."/>
            <person name="Horton D.L."/>
            <person name="Alikhan N.-F."/>
            <person name="Baker D."/>
            <person name="Gharbi K."/>
            <person name="Hall N."/>
            <person name="Watson M."/>
            <person name="Adriaenssens E.M."/>
            <person name="Foster-Nyarko E."/>
            <person name="Jarju S."/>
            <person name="Secka A."/>
            <person name="Antonio M."/>
            <person name="Oren A."/>
            <person name="Chaudhuri R."/>
            <person name="La Ragione R.M."/>
            <person name="Hildebrand F."/>
            <person name="Pallen M.J."/>
        </authorList>
    </citation>
    <scope>NUCLEOTIDE SEQUENCE [LARGE SCALE GENOMIC DNA]</scope>
    <source>
        <strain evidence="10 11">Sa1YVA5</strain>
    </source>
</reference>
<keyword evidence="2" id="KW-0813">Transport</keyword>
<feature type="region of interest" description="Disordered" evidence="7">
    <location>
        <begin position="192"/>
        <end position="216"/>
    </location>
</feature>